<evidence type="ECO:0000313" key="2">
    <source>
        <dbReference type="EMBL" id="CAD8637446.1"/>
    </source>
</evidence>
<evidence type="ECO:0000256" key="1">
    <source>
        <dbReference type="SAM" id="Phobius"/>
    </source>
</evidence>
<name>A0A7S0MFI4_9CRYP</name>
<keyword evidence="1" id="KW-1133">Transmembrane helix</keyword>
<keyword evidence="1" id="KW-0472">Membrane</keyword>
<gene>
    <name evidence="2" type="ORF">CCUR1050_LOCUS15130</name>
</gene>
<feature type="transmembrane region" description="Helical" evidence="1">
    <location>
        <begin position="23"/>
        <end position="42"/>
    </location>
</feature>
<evidence type="ECO:0008006" key="3">
    <source>
        <dbReference type="Google" id="ProtNLM"/>
    </source>
</evidence>
<proteinExistence type="predicted"/>
<organism evidence="2">
    <name type="scientific">Cryptomonas curvata</name>
    <dbReference type="NCBI Taxonomy" id="233186"/>
    <lineage>
        <taxon>Eukaryota</taxon>
        <taxon>Cryptophyceae</taxon>
        <taxon>Cryptomonadales</taxon>
        <taxon>Cryptomonadaceae</taxon>
        <taxon>Cryptomonas</taxon>
    </lineage>
</organism>
<reference evidence="2" key="1">
    <citation type="submission" date="2021-01" db="EMBL/GenBank/DDBJ databases">
        <authorList>
            <person name="Corre E."/>
            <person name="Pelletier E."/>
            <person name="Niang G."/>
            <person name="Scheremetjew M."/>
            <person name="Finn R."/>
            <person name="Kale V."/>
            <person name="Holt S."/>
            <person name="Cochrane G."/>
            <person name="Meng A."/>
            <person name="Brown T."/>
            <person name="Cohen L."/>
        </authorList>
    </citation>
    <scope>NUCLEOTIDE SEQUENCE</scope>
    <source>
        <strain evidence="2">CCAP979/52</strain>
    </source>
</reference>
<keyword evidence="1" id="KW-0812">Transmembrane</keyword>
<sequence length="264" mass="27712">MVSVSSALLPGGGERRAGSARRFTVIAAGSCAALLIASVLVYKAQGAYELLTTVQQNCDGSLDITTFYPCSTSPVYTSVAPTIVAPPIYLPQTVAPAPVLAQAPPMPYNTYQYPTVWNGGDVLSAGNAEWAQEDAAIHSAILANWRIRLLQARKVQTELNRQVMDTITRGTVDGLANKGAGAAKGSKADPKKAVKKVSKDVSKLATSTAKALDSIEKQVADSKAPGENGKIGKILKQMDAMAAEFRAEDSDLAQDDSADTVDGE</sequence>
<protein>
    <recommendedName>
        <fullName evidence="3">Transmembrane protein</fullName>
    </recommendedName>
</protein>
<dbReference type="AlphaFoldDB" id="A0A7S0MFI4"/>
<accession>A0A7S0MFI4</accession>
<dbReference type="EMBL" id="HBEZ01027415">
    <property type="protein sequence ID" value="CAD8637446.1"/>
    <property type="molecule type" value="Transcribed_RNA"/>
</dbReference>